<evidence type="ECO:0000313" key="1">
    <source>
        <dbReference type="EMBL" id="KAJ8974623.1"/>
    </source>
</evidence>
<evidence type="ECO:0000313" key="2">
    <source>
        <dbReference type="Proteomes" id="UP001162164"/>
    </source>
</evidence>
<reference evidence="1" key="1">
    <citation type="journal article" date="2023" name="Insect Mol. Biol.">
        <title>Genome sequencing provides insights into the evolution of gene families encoding plant cell wall-degrading enzymes in longhorned beetles.</title>
        <authorList>
            <person name="Shin N.R."/>
            <person name="Okamura Y."/>
            <person name="Kirsch R."/>
            <person name="Pauchet Y."/>
        </authorList>
    </citation>
    <scope>NUCLEOTIDE SEQUENCE</scope>
    <source>
        <strain evidence="1">MMC_N1</strain>
    </source>
</reference>
<name>A0ABQ9J9H8_9CUCU</name>
<comment type="caution">
    <text evidence="1">The sequence shown here is derived from an EMBL/GenBank/DDBJ whole genome shotgun (WGS) entry which is preliminary data.</text>
</comment>
<keyword evidence="2" id="KW-1185">Reference proteome</keyword>
<sequence>MRKTCEFNSSKLCVSSKMGGSALWVLLCLFMSGTNLGSSACHHKNAVSKSGKDASPEAITPLDVGYSVDEHVNEGENFSHIECTCALFTSQFPLEDVDPLISKRISHVSCHDQELEEDVCARVCIGFVLTYYRDKDDIICVHARNMRNITVFLHSKVNGKSTGWNYTGMSTAKPLCCEDGEKVQC</sequence>
<dbReference type="EMBL" id="JAPWTJ010000960">
    <property type="protein sequence ID" value="KAJ8974623.1"/>
    <property type="molecule type" value="Genomic_DNA"/>
</dbReference>
<gene>
    <name evidence="1" type="ORF">NQ317_010774</name>
</gene>
<organism evidence="1 2">
    <name type="scientific">Molorchus minor</name>
    <dbReference type="NCBI Taxonomy" id="1323400"/>
    <lineage>
        <taxon>Eukaryota</taxon>
        <taxon>Metazoa</taxon>
        <taxon>Ecdysozoa</taxon>
        <taxon>Arthropoda</taxon>
        <taxon>Hexapoda</taxon>
        <taxon>Insecta</taxon>
        <taxon>Pterygota</taxon>
        <taxon>Neoptera</taxon>
        <taxon>Endopterygota</taxon>
        <taxon>Coleoptera</taxon>
        <taxon>Polyphaga</taxon>
        <taxon>Cucujiformia</taxon>
        <taxon>Chrysomeloidea</taxon>
        <taxon>Cerambycidae</taxon>
        <taxon>Lamiinae</taxon>
        <taxon>Monochamini</taxon>
        <taxon>Molorchus</taxon>
    </lineage>
</organism>
<protein>
    <submittedName>
        <fullName evidence="1">Uncharacterized protein</fullName>
    </submittedName>
</protein>
<dbReference type="Proteomes" id="UP001162164">
    <property type="component" value="Unassembled WGS sequence"/>
</dbReference>
<accession>A0ABQ9J9H8</accession>
<proteinExistence type="predicted"/>